<organism evidence="1 2">
    <name type="scientific">Xanthomonas phage f20-Xaj</name>
    <dbReference type="NCBI Taxonomy" id="1784979"/>
    <lineage>
        <taxon>Viruses</taxon>
        <taxon>Duplodnaviria</taxon>
        <taxon>Heunggongvirae</taxon>
        <taxon>Uroviricota</taxon>
        <taxon>Caudoviricetes</taxon>
        <taxon>Autographivirales</taxon>
        <taxon>Autonotataviridae</taxon>
        <taxon>Gujervirinae</taxon>
        <taxon>Pradovirus</taxon>
        <taxon>Pradovirus f20</taxon>
    </lineage>
</organism>
<evidence type="ECO:0000313" key="1">
    <source>
        <dbReference type="EMBL" id="AMM44670.1"/>
    </source>
</evidence>
<keyword evidence="2" id="KW-1185">Reference proteome</keyword>
<sequence>MTELQIGYTTKMSGHFTINKYRRDGNGKAVLVSVHDFDNLITNNGLDRWCAIRGRVTAVSSCQVGTGSTAPSVTDTALASFLAIQPTMFQSAKDRVADYWRLRYVWQFAQGAAAGTLTEVGIGTTGSAGSLFSRALILDGSGNPTTLTILPTEFLTITYELRLYVPLADLAPVVTSIGGVSTTVTGRAASSNDADLWAQGAMIHYTDSGNNYLGVQVYSGPIGPDNTSSNQGSGSSPDERIFSTYVPGTFYTDITGIFGINRGNFGAGGVQSLSSRTQSGTFQFGFSPAIAKDNTKQLTLVTRHSIARYTP</sequence>
<evidence type="ECO:0000313" key="2">
    <source>
        <dbReference type="Proteomes" id="UP000223835"/>
    </source>
</evidence>
<dbReference type="OrthoDB" id="4779at10239"/>
<dbReference type="RefSeq" id="YP_009275458.1">
    <property type="nucleotide sequence ID" value="NC_030928.1"/>
</dbReference>
<name>A0A127AVI6_9CAUD</name>
<reference evidence="1 2" key="1">
    <citation type="journal article" date="2016" name="Genome Announc.">
        <title>Complete Genome Sequences of Lytic Bacteriophages of Xanthomonas arboricola pv. juglandis.</title>
        <authorList>
            <person name="Retamales J."/>
            <person name="Vasquez I."/>
            <person name="Santos L."/>
            <person name="Segovia C."/>
            <person name="Ayala M."/>
            <person name="Alvarado R."/>
            <person name="Nunez P."/>
            <person name="Santander J."/>
        </authorList>
    </citation>
    <scope>NUCLEOTIDE SEQUENCE [LARGE SCALE GENOMIC DNA]</scope>
</reference>
<accession>A0A127AVI6</accession>
<protein>
    <submittedName>
        <fullName evidence="1">Uncharacterized protein</fullName>
    </submittedName>
</protein>
<dbReference type="EMBL" id="KU595432">
    <property type="protein sequence ID" value="AMM44670.1"/>
    <property type="molecule type" value="Genomic_DNA"/>
</dbReference>
<proteinExistence type="predicted"/>
<dbReference type="Proteomes" id="UP000223835">
    <property type="component" value="Segment"/>
</dbReference>
<dbReference type="KEGG" id="vg:40066144"/>
<dbReference type="GeneID" id="40066144"/>